<keyword evidence="5" id="KW-1133">Transmembrane helix</keyword>
<dbReference type="RefSeq" id="WP_272460918.1">
    <property type="nucleotide sequence ID" value="NZ_JAPFQL010000010.1"/>
</dbReference>
<keyword evidence="3" id="KW-1003">Cell membrane</keyword>
<keyword evidence="6" id="KW-0805">Transcription regulation</keyword>
<evidence type="ECO:0000256" key="11">
    <source>
        <dbReference type="SAM" id="MobiDB-lite"/>
    </source>
</evidence>
<dbReference type="EMBL" id="JAPFQL010000010">
    <property type="protein sequence ID" value="MDC5696341.1"/>
    <property type="molecule type" value="Genomic_DNA"/>
</dbReference>
<evidence type="ECO:0000313" key="15">
    <source>
        <dbReference type="Proteomes" id="UP001150259"/>
    </source>
</evidence>
<gene>
    <name evidence="14" type="ORF">OO014_03665</name>
</gene>
<dbReference type="InterPro" id="IPR027383">
    <property type="entry name" value="Znf_put"/>
</dbReference>
<dbReference type="InterPro" id="IPR041916">
    <property type="entry name" value="Anti_sigma_zinc_sf"/>
</dbReference>
<comment type="caution">
    <text evidence="14">The sequence shown here is derived from an EMBL/GenBank/DDBJ whole genome shotgun (WGS) entry which is preliminary data.</text>
</comment>
<evidence type="ECO:0000313" key="14">
    <source>
        <dbReference type="EMBL" id="MDC5696341.1"/>
    </source>
</evidence>
<feature type="domain" description="Putative zinc-finger" evidence="13">
    <location>
        <begin position="4"/>
        <end position="36"/>
    </location>
</feature>
<dbReference type="Gene3D" id="1.10.10.1320">
    <property type="entry name" value="Anti-sigma factor, zinc-finger domain"/>
    <property type="match status" value="1"/>
</dbReference>
<evidence type="ECO:0000256" key="5">
    <source>
        <dbReference type="ARBA" id="ARBA00022989"/>
    </source>
</evidence>
<organism evidence="14 15">
    <name type="scientific">Intrasporangium calvum</name>
    <dbReference type="NCBI Taxonomy" id="53358"/>
    <lineage>
        <taxon>Bacteria</taxon>
        <taxon>Bacillati</taxon>
        <taxon>Actinomycetota</taxon>
        <taxon>Actinomycetes</taxon>
        <taxon>Micrococcales</taxon>
        <taxon>Intrasporangiaceae</taxon>
        <taxon>Intrasporangium</taxon>
    </lineage>
</organism>
<evidence type="ECO:0000259" key="12">
    <source>
        <dbReference type="Pfam" id="PF10099"/>
    </source>
</evidence>
<feature type="region of interest" description="Disordered" evidence="11">
    <location>
        <begin position="76"/>
        <end position="109"/>
    </location>
</feature>
<dbReference type="Proteomes" id="UP001150259">
    <property type="component" value="Unassembled WGS sequence"/>
</dbReference>
<feature type="domain" description="Anti-sigma K factor RskA C-terminal" evidence="12">
    <location>
        <begin position="118"/>
        <end position="250"/>
    </location>
</feature>
<feature type="compositionally biased region" description="Low complexity" evidence="11">
    <location>
        <begin position="85"/>
        <end position="96"/>
    </location>
</feature>
<evidence type="ECO:0000256" key="1">
    <source>
        <dbReference type="ARBA" id="ARBA00004167"/>
    </source>
</evidence>
<evidence type="ECO:0000256" key="10">
    <source>
        <dbReference type="ARBA" id="ARBA00030803"/>
    </source>
</evidence>
<keyword evidence="4" id="KW-0812">Transmembrane</keyword>
<reference evidence="14 15" key="1">
    <citation type="submission" date="2022-11" db="EMBL/GenBank/DDBJ databases">
        <title>Anaerobic phenanthrene biodegradation by a DNRA strain PheN6.</title>
        <authorList>
            <person name="Zhang Z."/>
        </authorList>
    </citation>
    <scope>NUCLEOTIDE SEQUENCE [LARGE SCALE GENOMIC DNA]</scope>
    <source>
        <strain evidence="14 15">PheN6</strain>
    </source>
</reference>
<keyword evidence="7" id="KW-0472">Membrane</keyword>
<proteinExistence type="predicted"/>
<dbReference type="Pfam" id="PF13490">
    <property type="entry name" value="zf-HC2"/>
    <property type="match status" value="1"/>
</dbReference>
<dbReference type="Pfam" id="PF10099">
    <property type="entry name" value="RskA_C"/>
    <property type="match status" value="1"/>
</dbReference>
<comment type="subcellular location">
    <subcellularLocation>
        <location evidence="2">Cell membrane</location>
    </subcellularLocation>
    <subcellularLocation>
        <location evidence="1">Membrane</location>
        <topology evidence="1">Single-pass membrane protein</topology>
    </subcellularLocation>
</comment>
<evidence type="ECO:0000259" key="13">
    <source>
        <dbReference type="Pfam" id="PF13490"/>
    </source>
</evidence>
<dbReference type="InterPro" id="IPR051474">
    <property type="entry name" value="Anti-sigma-K/W_factor"/>
</dbReference>
<dbReference type="PANTHER" id="PTHR37461">
    <property type="entry name" value="ANTI-SIGMA-K FACTOR RSKA"/>
    <property type="match status" value="1"/>
</dbReference>
<evidence type="ECO:0000256" key="8">
    <source>
        <dbReference type="ARBA" id="ARBA00023163"/>
    </source>
</evidence>
<protein>
    <recommendedName>
        <fullName evidence="10">Regulator of SigK</fullName>
    </recommendedName>
    <alternativeName>
        <fullName evidence="9">Sigma-K anti-sigma factor RskA</fullName>
    </alternativeName>
</protein>
<keyword evidence="15" id="KW-1185">Reference proteome</keyword>
<evidence type="ECO:0000256" key="6">
    <source>
        <dbReference type="ARBA" id="ARBA00023015"/>
    </source>
</evidence>
<name>A0ABT5GEN9_9MICO</name>
<accession>A0ABT5GEN9</accession>
<keyword evidence="8" id="KW-0804">Transcription</keyword>
<evidence type="ECO:0000256" key="4">
    <source>
        <dbReference type="ARBA" id="ARBA00022692"/>
    </source>
</evidence>
<dbReference type="PANTHER" id="PTHR37461:SF1">
    <property type="entry name" value="ANTI-SIGMA-K FACTOR RSKA"/>
    <property type="match status" value="1"/>
</dbReference>
<evidence type="ECO:0000256" key="9">
    <source>
        <dbReference type="ARBA" id="ARBA00029829"/>
    </source>
</evidence>
<evidence type="ECO:0000256" key="7">
    <source>
        <dbReference type="ARBA" id="ARBA00023136"/>
    </source>
</evidence>
<evidence type="ECO:0000256" key="2">
    <source>
        <dbReference type="ARBA" id="ARBA00004236"/>
    </source>
</evidence>
<evidence type="ECO:0000256" key="3">
    <source>
        <dbReference type="ARBA" id="ARBA00022475"/>
    </source>
</evidence>
<dbReference type="InterPro" id="IPR018764">
    <property type="entry name" value="RskA_C"/>
</dbReference>
<sequence>MTDDIHALSGAYAVDALDDLERGQFERHLAGCAACRAEVASLREAAAELAAGVELPPPPALRGSVMDAIGAVRPLPPTPVAPVSTGDGDATGPGDTRLPSPRVAPGSTGPTRWRRVLVAAAAAGVFSVAGVGIWQARDDGPAPTLAQQVLDASDASRASQTLQGGATAAVVRSPSLGRAVLVTTGMPAAPEGKVYQLWLQTADGRMASAGILPAGADQVVVLEGDARTATAAGISIEPAGGSTQPTTEPIALFSFT</sequence>